<dbReference type="InterPro" id="IPR046720">
    <property type="entry name" value="DUF6612"/>
</dbReference>
<feature type="chain" id="PRO_5046204737" evidence="1">
    <location>
        <begin position="25"/>
        <end position="288"/>
    </location>
</feature>
<feature type="signal peptide" evidence="1">
    <location>
        <begin position="1"/>
        <end position="24"/>
    </location>
</feature>
<accession>A0ABW5C0A2</accession>
<proteinExistence type="predicted"/>
<dbReference type="Gene3D" id="2.50.20.20">
    <property type="match status" value="1"/>
</dbReference>
<protein>
    <submittedName>
        <fullName evidence="2">DUF6612 family protein</fullName>
    </submittedName>
</protein>
<dbReference type="Proteomes" id="UP001597318">
    <property type="component" value="Unassembled WGS sequence"/>
</dbReference>
<dbReference type="Pfam" id="PF20316">
    <property type="entry name" value="DUF6612"/>
    <property type="match status" value="1"/>
</dbReference>
<reference evidence="3" key="1">
    <citation type="journal article" date="2019" name="Int. J. Syst. Evol. Microbiol.">
        <title>The Global Catalogue of Microorganisms (GCM) 10K type strain sequencing project: providing services to taxonomists for standard genome sequencing and annotation.</title>
        <authorList>
            <consortium name="The Broad Institute Genomics Platform"/>
            <consortium name="The Broad Institute Genome Sequencing Center for Infectious Disease"/>
            <person name="Wu L."/>
            <person name="Ma J."/>
        </authorList>
    </citation>
    <scope>NUCLEOTIDE SEQUENCE [LARGE SCALE GENOMIC DNA]</scope>
    <source>
        <strain evidence="3">CGMCC 1.15474</strain>
    </source>
</reference>
<name>A0ABW5C0A2_9BACI</name>
<evidence type="ECO:0000313" key="3">
    <source>
        <dbReference type="Proteomes" id="UP001597318"/>
    </source>
</evidence>
<gene>
    <name evidence="2" type="ORF">ACFSKK_15345</name>
</gene>
<organism evidence="2 3">
    <name type="scientific">Metabacillus endolithicus</name>
    <dbReference type="NCBI Taxonomy" id="1535204"/>
    <lineage>
        <taxon>Bacteria</taxon>
        <taxon>Bacillati</taxon>
        <taxon>Bacillota</taxon>
        <taxon>Bacilli</taxon>
        <taxon>Bacillales</taxon>
        <taxon>Bacillaceae</taxon>
        <taxon>Metabacillus</taxon>
    </lineage>
</organism>
<keyword evidence="1" id="KW-0732">Signal</keyword>
<dbReference type="EMBL" id="JBHUIK010000003">
    <property type="protein sequence ID" value="MFD2215064.1"/>
    <property type="molecule type" value="Genomic_DNA"/>
</dbReference>
<evidence type="ECO:0000313" key="2">
    <source>
        <dbReference type="EMBL" id="MFD2215064.1"/>
    </source>
</evidence>
<comment type="caution">
    <text evidence="2">The sequence shown here is derived from an EMBL/GenBank/DDBJ whole genome shotgun (WGS) entry which is preliminary data.</text>
</comment>
<dbReference type="PROSITE" id="PS51257">
    <property type="entry name" value="PROKAR_LIPOPROTEIN"/>
    <property type="match status" value="1"/>
</dbReference>
<evidence type="ECO:0000256" key="1">
    <source>
        <dbReference type="SAM" id="SignalP"/>
    </source>
</evidence>
<dbReference type="RefSeq" id="WP_345740807.1">
    <property type="nucleotide sequence ID" value="NZ_CP095550.1"/>
</dbReference>
<sequence>MKKKLSVLFSTMLVFMLAACNQTATTVNESSKTEENKKENTSELTLEQVMTNSMEASEEMKSFAVQMDMTQEMTVPGQTEVINMESVIDMKVVTEPMTLYQKMDMKMNDIGAEDALSTESYISADGIYILDPAANQWMKFPKEMSDQLIQLSNQQTNPAEEIKKLQQFVDDFTFEQDEQNYILKLNASGDKFTDFIKETVKETFPQELSAGEDMFNNMKINKVTYEILIDKETYYPTSLNVLMDMEITAEGETLKIKQNMKGQYSDFNTIEEVKVPQEVIDNAVEMDM</sequence>
<keyword evidence="3" id="KW-1185">Reference proteome</keyword>